<protein>
    <submittedName>
        <fullName evidence="2">Uncharacterized protein</fullName>
    </submittedName>
</protein>
<keyword evidence="3" id="KW-1185">Reference proteome</keyword>
<gene>
    <name evidence="2" type="ORF">E2C01_046296</name>
</gene>
<sequence>MAVEDKHPERSFSPLSRAITPTSRCQAGYIGSTIRAFIHVDEHKGQSSRTGRRSYNPPHSAVRDHSETTDDAILICRNV</sequence>
<feature type="region of interest" description="Disordered" evidence="1">
    <location>
        <begin position="41"/>
        <end position="68"/>
    </location>
</feature>
<reference evidence="2 3" key="1">
    <citation type="submission" date="2019-05" db="EMBL/GenBank/DDBJ databases">
        <title>Another draft genome of Portunus trituberculatus and its Hox gene families provides insights of decapod evolution.</title>
        <authorList>
            <person name="Jeong J.-H."/>
            <person name="Song I."/>
            <person name="Kim S."/>
            <person name="Choi T."/>
            <person name="Kim D."/>
            <person name="Ryu S."/>
            <person name="Kim W."/>
        </authorList>
    </citation>
    <scope>NUCLEOTIDE SEQUENCE [LARGE SCALE GENOMIC DNA]</scope>
    <source>
        <tissue evidence="2">Muscle</tissue>
    </source>
</reference>
<dbReference type="AlphaFoldDB" id="A0A5B7G4H5"/>
<name>A0A5B7G4H5_PORTR</name>
<organism evidence="2 3">
    <name type="scientific">Portunus trituberculatus</name>
    <name type="common">Swimming crab</name>
    <name type="synonym">Neptunus trituberculatus</name>
    <dbReference type="NCBI Taxonomy" id="210409"/>
    <lineage>
        <taxon>Eukaryota</taxon>
        <taxon>Metazoa</taxon>
        <taxon>Ecdysozoa</taxon>
        <taxon>Arthropoda</taxon>
        <taxon>Crustacea</taxon>
        <taxon>Multicrustacea</taxon>
        <taxon>Malacostraca</taxon>
        <taxon>Eumalacostraca</taxon>
        <taxon>Eucarida</taxon>
        <taxon>Decapoda</taxon>
        <taxon>Pleocyemata</taxon>
        <taxon>Brachyura</taxon>
        <taxon>Eubrachyura</taxon>
        <taxon>Portunoidea</taxon>
        <taxon>Portunidae</taxon>
        <taxon>Portuninae</taxon>
        <taxon>Portunus</taxon>
    </lineage>
</organism>
<dbReference type="EMBL" id="VSRR010010875">
    <property type="protein sequence ID" value="MPC52427.1"/>
    <property type="molecule type" value="Genomic_DNA"/>
</dbReference>
<evidence type="ECO:0000313" key="3">
    <source>
        <dbReference type="Proteomes" id="UP000324222"/>
    </source>
</evidence>
<comment type="caution">
    <text evidence="2">The sequence shown here is derived from an EMBL/GenBank/DDBJ whole genome shotgun (WGS) entry which is preliminary data.</text>
</comment>
<accession>A0A5B7G4H5</accession>
<proteinExistence type="predicted"/>
<evidence type="ECO:0000256" key="1">
    <source>
        <dbReference type="SAM" id="MobiDB-lite"/>
    </source>
</evidence>
<evidence type="ECO:0000313" key="2">
    <source>
        <dbReference type="EMBL" id="MPC52427.1"/>
    </source>
</evidence>
<dbReference type="Proteomes" id="UP000324222">
    <property type="component" value="Unassembled WGS sequence"/>
</dbReference>